<evidence type="ECO:0000256" key="6">
    <source>
        <dbReference type="ARBA" id="ARBA00023163"/>
    </source>
</evidence>
<evidence type="ECO:0000259" key="9">
    <source>
        <dbReference type="PROSITE" id="PS51294"/>
    </source>
</evidence>
<comment type="caution">
    <text evidence="10">The sequence shown here is derived from an EMBL/GenBank/DDBJ whole genome shotgun (WGS) entry which is preliminary data.</text>
</comment>
<dbReference type="CDD" id="cd00167">
    <property type="entry name" value="SANT"/>
    <property type="match status" value="2"/>
</dbReference>
<keyword evidence="7" id="KW-0539">Nucleus</keyword>
<dbReference type="FunFam" id="1.10.10.60:FF:000218">
    <property type="entry name" value="Myb transcription factor"/>
    <property type="match status" value="1"/>
</dbReference>
<dbReference type="PANTHER" id="PTHR47999">
    <property type="entry name" value="TRANSCRIPTION FACTOR MYB8-RELATED-RELATED"/>
    <property type="match status" value="1"/>
</dbReference>
<keyword evidence="2" id="KW-0677">Repeat</keyword>
<dbReference type="EMBL" id="JAXQNO010000001">
    <property type="protein sequence ID" value="KAK4804466.1"/>
    <property type="molecule type" value="Genomic_DNA"/>
</dbReference>
<evidence type="ECO:0000313" key="11">
    <source>
        <dbReference type="Proteomes" id="UP001346149"/>
    </source>
</evidence>
<evidence type="ECO:0000256" key="5">
    <source>
        <dbReference type="ARBA" id="ARBA00023159"/>
    </source>
</evidence>
<dbReference type="InterPro" id="IPR015495">
    <property type="entry name" value="Myb_TF_plants"/>
</dbReference>
<dbReference type="Gene3D" id="1.10.10.60">
    <property type="entry name" value="Homeodomain-like"/>
    <property type="match status" value="2"/>
</dbReference>
<evidence type="ECO:0000256" key="2">
    <source>
        <dbReference type="ARBA" id="ARBA00022737"/>
    </source>
</evidence>
<keyword evidence="5" id="KW-0010">Activator</keyword>
<dbReference type="GO" id="GO:0003677">
    <property type="term" value="F:DNA binding"/>
    <property type="evidence" value="ECO:0007669"/>
    <property type="project" value="UniProtKB-KW"/>
</dbReference>
<proteinExistence type="predicted"/>
<dbReference type="GO" id="GO:0005634">
    <property type="term" value="C:nucleus"/>
    <property type="evidence" value="ECO:0007669"/>
    <property type="project" value="UniProtKB-SubCell"/>
</dbReference>
<evidence type="ECO:0000259" key="8">
    <source>
        <dbReference type="PROSITE" id="PS50090"/>
    </source>
</evidence>
<evidence type="ECO:0000256" key="1">
    <source>
        <dbReference type="ARBA" id="ARBA00004123"/>
    </source>
</evidence>
<dbReference type="PANTHER" id="PTHR47999:SF24">
    <property type="entry name" value="TRANSCRIPTION FACTOR MYB90"/>
    <property type="match status" value="1"/>
</dbReference>
<feature type="domain" description="HTH myb-type" evidence="9">
    <location>
        <begin position="4"/>
        <end position="60"/>
    </location>
</feature>
<organism evidence="10 11">
    <name type="scientific">Trapa natans</name>
    <name type="common">Water chestnut</name>
    <dbReference type="NCBI Taxonomy" id="22666"/>
    <lineage>
        <taxon>Eukaryota</taxon>
        <taxon>Viridiplantae</taxon>
        <taxon>Streptophyta</taxon>
        <taxon>Embryophyta</taxon>
        <taxon>Tracheophyta</taxon>
        <taxon>Spermatophyta</taxon>
        <taxon>Magnoliopsida</taxon>
        <taxon>eudicotyledons</taxon>
        <taxon>Gunneridae</taxon>
        <taxon>Pentapetalae</taxon>
        <taxon>rosids</taxon>
        <taxon>malvids</taxon>
        <taxon>Myrtales</taxon>
        <taxon>Lythraceae</taxon>
        <taxon>Trapa</taxon>
    </lineage>
</organism>
<dbReference type="PROSITE" id="PS51294">
    <property type="entry name" value="HTH_MYB"/>
    <property type="match status" value="2"/>
</dbReference>
<keyword evidence="4" id="KW-0238">DNA-binding</keyword>
<gene>
    <name evidence="10" type="ORF">SAY86_004283</name>
</gene>
<sequence length="248" mass="28814">MEVNVGVRKGAWTEEEDSILRKCIEIHGEGNWYQVPLRTGLNRCRKSCRLRWLNYLKPNINRGVFQEDEVDLMLRLHKLLGNRWSLIAGRLPGRTANDVKNYWNTHFKKKMVVPSEPMYPREKHNYGNMVKIQVIKPRPRTFSSRFSIRHSDKFNPTPMKSYRPQPVAYSENETNWWESLLLDNQLAIVEEGATTGADITSSVVAEDHASETVANENWHVNDWSANTSLDHMALNWLELFHGNGELII</sequence>
<dbReference type="GO" id="GO:0080090">
    <property type="term" value="P:regulation of primary metabolic process"/>
    <property type="evidence" value="ECO:0007669"/>
    <property type="project" value="UniProtKB-ARBA"/>
</dbReference>
<keyword evidence="6" id="KW-0804">Transcription</keyword>
<dbReference type="AlphaFoldDB" id="A0AAN7RNM3"/>
<keyword evidence="3" id="KW-0805">Transcription regulation</keyword>
<comment type="subcellular location">
    <subcellularLocation>
        <location evidence="1">Nucleus</location>
    </subcellularLocation>
</comment>
<dbReference type="InterPro" id="IPR001005">
    <property type="entry name" value="SANT/Myb"/>
</dbReference>
<evidence type="ECO:0000256" key="7">
    <source>
        <dbReference type="ARBA" id="ARBA00023242"/>
    </source>
</evidence>
<feature type="domain" description="Myb-like" evidence="8">
    <location>
        <begin position="57"/>
        <end position="107"/>
    </location>
</feature>
<dbReference type="InterPro" id="IPR009057">
    <property type="entry name" value="Homeodomain-like_sf"/>
</dbReference>
<evidence type="ECO:0000256" key="4">
    <source>
        <dbReference type="ARBA" id="ARBA00023125"/>
    </source>
</evidence>
<accession>A0AAN7RNM3</accession>
<reference evidence="10 11" key="1">
    <citation type="journal article" date="2023" name="Hortic Res">
        <title>Pangenome of water caltrop reveals structural variations and asymmetric subgenome divergence after allopolyploidization.</title>
        <authorList>
            <person name="Zhang X."/>
            <person name="Chen Y."/>
            <person name="Wang L."/>
            <person name="Yuan Y."/>
            <person name="Fang M."/>
            <person name="Shi L."/>
            <person name="Lu R."/>
            <person name="Comes H.P."/>
            <person name="Ma Y."/>
            <person name="Chen Y."/>
            <person name="Huang G."/>
            <person name="Zhou Y."/>
            <person name="Zheng Z."/>
            <person name="Qiu Y."/>
        </authorList>
    </citation>
    <scope>NUCLEOTIDE SEQUENCE [LARGE SCALE GENOMIC DNA]</scope>
    <source>
        <strain evidence="10">F231</strain>
    </source>
</reference>
<feature type="domain" description="Myb-like" evidence="8">
    <location>
        <begin position="4"/>
        <end position="56"/>
    </location>
</feature>
<feature type="domain" description="HTH myb-type" evidence="9">
    <location>
        <begin position="61"/>
        <end position="111"/>
    </location>
</feature>
<dbReference type="SMART" id="SM00717">
    <property type="entry name" value="SANT"/>
    <property type="match status" value="2"/>
</dbReference>
<dbReference type="PROSITE" id="PS50090">
    <property type="entry name" value="MYB_LIKE"/>
    <property type="match status" value="2"/>
</dbReference>
<name>A0AAN7RNM3_TRANT</name>
<dbReference type="Pfam" id="PF00249">
    <property type="entry name" value="Myb_DNA-binding"/>
    <property type="match status" value="2"/>
</dbReference>
<evidence type="ECO:0000256" key="3">
    <source>
        <dbReference type="ARBA" id="ARBA00023015"/>
    </source>
</evidence>
<protein>
    <submittedName>
        <fullName evidence="10">Uncharacterized protein</fullName>
    </submittedName>
</protein>
<evidence type="ECO:0000313" key="10">
    <source>
        <dbReference type="EMBL" id="KAK4804466.1"/>
    </source>
</evidence>
<dbReference type="Proteomes" id="UP001346149">
    <property type="component" value="Unassembled WGS sequence"/>
</dbReference>
<dbReference type="InterPro" id="IPR017930">
    <property type="entry name" value="Myb_dom"/>
</dbReference>
<keyword evidence="11" id="KW-1185">Reference proteome</keyword>
<dbReference type="SUPFAM" id="SSF46689">
    <property type="entry name" value="Homeodomain-like"/>
    <property type="match status" value="1"/>
</dbReference>